<protein>
    <submittedName>
        <fullName evidence="2">TcpQ domain-containing protein</fullName>
    </submittedName>
</protein>
<dbReference type="Pfam" id="PF10671">
    <property type="entry name" value="TcpQ"/>
    <property type="match status" value="1"/>
</dbReference>
<comment type="caution">
    <text evidence="2">The sequence shown here is derived from an EMBL/GenBank/DDBJ whole genome shotgun (WGS) entry which is preliminary data.</text>
</comment>
<dbReference type="RefSeq" id="WP_305943932.1">
    <property type="nucleotide sequence ID" value="NZ_JAUZVY010000001.1"/>
</dbReference>
<evidence type="ECO:0000259" key="1">
    <source>
        <dbReference type="Pfam" id="PF10671"/>
    </source>
</evidence>
<evidence type="ECO:0000313" key="2">
    <source>
        <dbReference type="EMBL" id="MDP4527717.1"/>
    </source>
</evidence>
<evidence type="ECO:0000313" key="3">
    <source>
        <dbReference type="Proteomes" id="UP001236258"/>
    </source>
</evidence>
<dbReference type="EMBL" id="JAUZVY010000001">
    <property type="protein sequence ID" value="MDP4527717.1"/>
    <property type="molecule type" value="Genomic_DNA"/>
</dbReference>
<accession>A0ABT9GL75</accession>
<proteinExistence type="predicted"/>
<keyword evidence="3" id="KW-1185">Reference proteome</keyword>
<dbReference type="Proteomes" id="UP001236258">
    <property type="component" value="Unassembled WGS sequence"/>
</dbReference>
<sequence>MAKKKSNSSWFWFRNLLLLVVLSGVVFLLLFRPSTFQFDSTQRNPAAEGFTSFYERIRGTLADLELSDFVISLPDTSGRLTQQLEQRSRQVSPLAENWQGQHRDRRFRAGDTVKTKLEEYSQAEGLELYWTLPRDYVVKHYFQTDGSLTAAVKEISAAIAPNFPSPILSYLCPNERALVITDQPNSYLHQNCQRL</sequence>
<feature type="domain" description="Toxin co-regulated pilus biosynthesis protein Q C-terminal" evidence="1">
    <location>
        <begin position="107"/>
        <end position="182"/>
    </location>
</feature>
<name>A0ABT9GL75_9GAMM</name>
<organism evidence="2 3">
    <name type="scientific">Alkalimonas delamerensis</name>
    <dbReference type="NCBI Taxonomy" id="265981"/>
    <lineage>
        <taxon>Bacteria</taxon>
        <taxon>Pseudomonadati</taxon>
        <taxon>Pseudomonadota</taxon>
        <taxon>Gammaproteobacteria</taxon>
        <taxon>Alkalimonas</taxon>
    </lineage>
</organism>
<gene>
    <name evidence="2" type="ORF">Q3O59_01565</name>
</gene>
<dbReference type="InterPro" id="IPR018927">
    <property type="entry name" value="Pilus_synth_Q_C"/>
</dbReference>
<reference evidence="2 3" key="1">
    <citation type="submission" date="2023-08" db="EMBL/GenBank/DDBJ databases">
        <authorList>
            <person name="Joshi A."/>
            <person name="Thite S."/>
        </authorList>
    </citation>
    <scope>NUCLEOTIDE SEQUENCE [LARGE SCALE GENOMIC DNA]</scope>
    <source>
        <strain evidence="2 3">1E1</strain>
    </source>
</reference>